<proteinExistence type="predicted"/>
<organism evidence="2 3">
    <name type="scientific">Paenibacillus cremeus</name>
    <dbReference type="NCBI Taxonomy" id="2163881"/>
    <lineage>
        <taxon>Bacteria</taxon>
        <taxon>Bacillati</taxon>
        <taxon>Bacillota</taxon>
        <taxon>Bacilli</taxon>
        <taxon>Bacillales</taxon>
        <taxon>Paenibacillaceae</taxon>
        <taxon>Paenibacillus</taxon>
    </lineage>
</organism>
<dbReference type="Gene3D" id="3.40.50.300">
    <property type="entry name" value="P-loop containing nucleotide triphosphate hydrolases"/>
    <property type="match status" value="1"/>
</dbReference>
<evidence type="ECO:0000259" key="1">
    <source>
        <dbReference type="Pfam" id="PF07728"/>
    </source>
</evidence>
<sequence length="489" mass="54459">MNMKFTRNTLPGITAKQYKEKILDYVSRIKRAEIVEDGKVATYLRIDYMDGNKSLWVSKEGQSDYVHYCEAFAGKRACPHLACSVAIADILLGNIERFALPKDPDELNALIAAIPSSEFHDVSKAFGILAPPEEEELPDAVPVAPAPVSKPSTPASAATPKGKRDWKVGWTEIENYLLGQGIDRRLLVKVQSKRKAICDLTAATPMSIEPMAPSTPYQGKMLERALRHIIMGKSLLLVGNKGCGKDSLVNTIAWVLGYPLYLQTGHKGYTSETIVGENMPTGKGLEVAFKYTAYATCVMNGGLVHFAELNMLMPDATSIFHSVYDDNKQLSTPYGTVPCHAEHLFIASINVGEQYAGVKALNAALKDRLAVLHLPYTADFKLLIEKKSGLTDRHVLQWFEDIKIQIDRLYVTEGVGEESRTIRGFIDAARYLKEFGVTDQSKIEAIEDFILNRCEDREERFAIRSQLRMSVWKSLPKTKEEEDYESGVA</sequence>
<dbReference type="EMBL" id="VNJI01000039">
    <property type="protein sequence ID" value="TVY07301.1"/>
    <property type="molecule type" value="Genomic_DNA"/>
</dbReference>
<dbReference type="Pfam" id="PF07728">
    <property type="entry name" value="AAA_5"/>
    <property type="match status" value="1"/>
</dbReference>
<protein>
    <submittedName>
        <fullName evidence="2">ATPase</fullName>
    </submittedName>
</protein>
<evidence type="ECO:0000313" key="2">
    <source>
        <dbReference type="EMBL" id="TVY07301.1"/>
    </source>
</evidence>
<dbReference type="Proteomes" id="UP000317036">
    <property type="component" value="Unassembled WGS sequence"/>
</dbReference>
<dbReference type="OrthoDB" id="9771792at2"/>
<reference evidence="2 3" key="1">
    <citation type="submission" date="2019-07" db="EMBL/GenBank/DDBJ databases">
        <authorList>
            <person name="Kim J."/>
        </authorList>
    </citation>
    <scope>NUCLEOTIDE SEQUENCE [LARGE SCALE GENOMIC DNA]</scope>
    <source>
        <strain evidence="2 3">JC52</strain>
    </source>
</reference>
<gene>
    <name evidence="2" type="ORF">FPZ49_24460</name>
</gene>
<dbReference type="GO" id="GO:0005524">
    <property type="term" value="F:ATP binding"/>
    <property type="evidence" value="ECO:0007669"/>
    <property type="project" value="InterPro"/>
</dbReference>
<dbReference type="InterPro" id="IPR027417">
    <property type="entry name" value="P-loop_NTPase"/>
</dbReference>
<evidence type="ECO:0000313" key="3">
    <source>
        <dbReference type="Proteomes" id="UP000317036"/>
    </source>
</evidence>
<dbReference type="SUPFAM" id="SSF52540">
    <property type="entry name" value="P-loop containing nucleoside triphosphate hydrolases"/>
    <property type="match status" value="1"/>
</dbReference>
<keyword evidence="3" id="KW-1185">Reference proteome</keyword>
<dbReference type="AlphaFoldDB" id="A0A559K575"/>
<comment type="caution">
    <text evidence="2">The sequence shown here is derived from an EMBL/GenBank/DDBJ whole genome shotgun (WGS) entry which is preliminary data.</text>
</comment>
<accession>A0A559K575</accession>
<feature type="domain" description="ATPase dynein-related AAA" evidence="1">
    <location>
        <begin position="235"/>
        <end position="369"/>
    </location>
</feature>
<name>A0A559K575_9BACL</name>
<dbReference type="GO" id="GO:0016887">
    <property type="term" value="F:ATP hydrolysis activity"/>
    <property type="evidence" value="ECO:0007669"/>
    <property type="project" value="InterPro"/>
</dbReference>
<dbReference type="InterPro" id="IPR011704">
    <property type="entry name" value="ATPase_dyneun-rel_AAA"/>
</dbReference>